<dbReference type="InterPro" id="IPR011006">
    <property type="entry name" value="CheY-like_superfamily"/>
</dbReference>
<dbReference type="Proteomes" id="UP000191680">
    <property type="component" value="Unassembled WGS sequence"/>
</dbReference>
<keyword evidence="1" id="KW-0597">Phosphoprotein</keyword>
<dbReference type="Pfam" id="PF00072">
    <property type="entry name" value="Response_reg"/>
    <property type="match status" value="1"/>
</dbReference>
<organism evidence="3 4">
    <name type="scientific">Croceivirga radicis</name>
    <dbReference type="NCBI Taxonomy" id="1929488"/>
    <lineage>
        <taxon>Bacteria</taxon>
        <taxon>Pseudomonadati</taxon>
        <taxon>Bacteroidota</taxon>
        <taxon>Flavobacteriia</taxon>
        <taxon>Flavobacteriales</taxon>
        <taxon>Flavobacteriaceae</taxon>
        <taxon>Croceivirga</taxon>
    </lineage>
</organism>
<dbReference type="PROSITE" id="PS50110">
    <property type="entry name" value="RESPONSE_REGULATORY"/>
    <property type="match status" value="1"/>
</dbReference>
<evidence type="ECO:0000313" key="4">
    <source>
        <dbReference type="Proteomes" id="UP000191680"/>
    </source>
</evidence>
<dbReference type="InterPro" id="IPR052893">
    <property type="entry name" value="TCS_response_regulator"/>
</dbReference>
<dbReference type="AlphaFoldDB" id="A0A1V6LNG0"/>
<dbReference type="PANTHER" id="PTHR44520">
    <property type="entry name" value="RESPONSE REGULATOR RCP1-RELATED"/>
    <property type="match status" value="1"/>
</dbReference>
<proteinExistence type="predicted"/>
<keyword evidence="4" id="KW-1185">Reference proteome</keyword>
<feature type="domain" description="Response regulatory" evidence="2">
    <location>
        <begin position="5"/>
        <end position="134"/>
    </location>
</feature>
<accession>A0A1V6LNG0</accession>
<dbReference type="EMBL" id="MTBC01000012">
    <property type="protein sequence ID" value="OQD41639.1"/>
    <property type="molecule type" value="Genomic_DNA"/>
</dbReference>
<evidence type="ECO:0000313" key="3">
    <source>
        <dbReference type="EMBL" id="OQD41639.1"/>
    </source>
</evidence>
<comment type="caution">
    <text evidence="3">The sequence shown here is derived from an EMBL/GenBank/DDBJ whole genome shotgun (WGS) entry which is preliminary data.</text>
</comment>
<dbReference type="Gene3D" id="3.40.50.2300">
    <property type="match status" value="1"/>
</dbReference>
<protein>
    <submittedName>
        <fullName evidence="3">Response regulator</fullName>
    </submittedName>
</protein>
<dbReference type="RefSeq" id="WP_010519851.1">
    <property type="nucleotide sequence ID" value="NZ_AFOE01000052.1"/>
</dbReference>
<reference evidence="3 4" key="1">
    <citation type="submission" date="2016-12" db="EMBL/GenBank/DDBJ databases">
        <authorList>
            <person name="Song W.-J."/>
            <person name="Kurnit D.M."/>
        </authorList>
    </citation>
    <scope>NUCLEOTIDE SEQUENCE [LARGE SCALE GENOMIC DNA]</scope>
    <source>
        <strain evidence="3 4">HSG9</strain>
    </source>
</reference>
<gene>
    <name evidence="3" type="ORF">BUL40_14800</name>
</gene>
<feature type="modified residue" description="4-aspartylphosphate" evidence="1">
    <location>
        <position position="62"/>
    </location>
</feature>
<dbReference type="PANTHER" id="PTHR44520:SF2">
    <property type="entry name" value="RESPONSE REGULATOR RCP1"/>
    <property type="match status" value="1"/>
</dbReference>
<evidence type="ECO:0000256" key="1">
    <source>
        <dbReference type="PROSITE-ProRule" id="PRU00169"/>
    </source>
</evidence>
<dbReference type="SUPFAM" id="SSF52172">
    <property type="entry name" value="CheY-like"/>
    <property type="match status" value="1"/>
</dbReference>
<dbReference type="OrthoDB" id="673128at2"/>
<dbReference type="SMART" id="SM00448">
    <property type="entry name" value="REC"/>
    <property type="match status" value="1"/>
</dbReference>
<dbReference type="InterPro" id="IPR001789">
    <property type="entry name" value="Sig_transdc_resp-reg_receiver"/>
</dbReference>
<evidence type="ECO:0000259" key="2">
    <source>
        <dbReference type="PROSITE" id="PS50110"/>
    </source>
</evidence>
<sequence length="136" mass="15515">MKNNSVFIIDDDLITVFGLKKILERISKEIKPTDFCNGSVALDAIKSRIKDGRPLPSLIFLDINMPIMDGWTFLENFLELPITQKINIKIITSSIDIADRNKWQAYAKQSVHQIDYLTKPIHKLDINDLAVLEMAS</sequence>
<dbReference type="GO" id="GO:0000160">
    <property type="term" value="P:phosphorelay signal transduction system"/>
    <property type="evidence" value="ECO:0007669"/>
    <property type="project" value="InterPro"/>
</dbReference>
<name>A0A1V6LNG0_9FLAO</name>